<dbReference type="EMBL" id="CP023422">
    <property type="protein sequence ID" value="ATD59915.1"/>
    <property type="molecule type" value="Genomic_DNA"/>
</dbReference>
<dbReference type="Proteomes" id="UP000218437">
    <property type="component" value="Chromosome"/>
</dbReference>
<name>A0A290WSP4_9BURK</name>
<protein>
    <submittedName>
        <fullName evidence="1">Uncharacterized protein</fullName>
    </submittedName>
</protein>
<proteinExistence type="predicted"/>
<evidence type="ECO:0000313" key="1">
    <source>
        <dbReference type="EMBL" id="ATD59915.1"/>
    </source>
</evidence>
<sequence length="155" mass="16949">MRRTILLRILKMSTKKKAVSNPESGYVFGKAAKQVACAASAELSKEHARIERSNLFQQASTTEEGLLEYEKYAIEGLCEVITKGYTEVGMGGLLSSLLDIVHQCDAVAAEAAQGGDDERDSKARYAVARHLRMMTMMSRPEYVGAIEMLTAQQAG</sequence>
<dbReference type="AlphaFoldDB" id="A0A290WSP4"/>
<keyword evidence="2" id="KW-1185">Reference proteome</keyword>
<reference evidence="1 2" key="1">
    <citation type="submission" date="2017-09" db="EMBL/GenBank/DDBJ databases">
        <title>Complete genome sequence of Janthinobacterium svalbardensis PAMC 27463.</title>
        <authorList>
            <person name="Cho Y.-J."/>
            <person name="Cho A."/>
            <person name="Kim O.-S."/>
            <person name="Lee J.-I."/>
        </authorList>
    </citation>
    <scope>NUCLEOTIDE SEQUENCE [LARGE SCALE GENOMIC DNA]</scope>
    <source>
        <strain evidence="1 2">PAMC 27463</strain>
    </source>
</reference>
<evidence type="ECO:0000313" key="2">
    <source>
        <dbReference type="Proteomes" id="UP000218437"/>
    </source>
</evidence>
<gene>
    <name evidence="1" type="ORF">CNX70_06740</name>
</gene>
<accession>A0A290WSP4</accession>
<dbReference type="KEGG" id="jsv:CNX70_06740"/>
<organism evidence="1 2">
    <name type="scientific">Janthinobacterium svalbardensis</name>
    <dbReference type="NCBI Taxonomy" id="368607"/>
    <lineage>
        <taxon>Bacteria</taxon>
        <taxon>Pseudomonadati</taxon>
        <taxon>Pseudomonadota</taxon>
        <taxon>Betaproteobacteria</taxon>
        <taxon>Burkholderiales</taxon>
        <taxon>Oxalobacteraceae</taxon>
        <taxon>Janthinobacterium</taxon>
    </lineage>
</organism>